<dbReference type="EMBL" id="WIRE01000001">
    <property type="protein sequence ID" value="MQX54091.1"/>
    <property type="molecule type" value="Genomic_DNA"/>
</dbReference>
<gene>
    <name evidence="2" type="ORF">GFN93_12600</name>
</gene>
<dbReference type="PANTHER" id="PTHR43173:SF19">
    <property type="entry name" value="AARF DOMAIN-CONTAINING PROTEIN KINASE 1"/>
    <property type="match status" value="1"/>
</dbReference>
<evidence type="ECO:0000313" key="2">
    <source>
        <dbReference type="EMBL" id="MQX54091.1"/>
    </source>
</evidence>
<evidence type="ECO:0000313" key="3">
    <source>
        <dbReference type="Proteomes" id="UP000469421"/>
    </source>
</evidence>
<dbReference type="GO" id="GO:0016301">
    <property type="term" value="F:kinase activity"/>
    <property type="evidence" value="ECO:0007669"/>
    <property type="project" value="UniProtKB-KW"/>
</dbReference>
<dbReference type="CDD" id="cd05121">
    <property type="entry name" value="ABC1_ADCK3-like"/>
    <property type="match status" value="1"/>
</dbReference>
<dbReference type="AlphaFoldDB" id="A0A6N7M0Q2"/>
<reference evidence="2 3" key="1">
    <citation type="submission" date="2019-10" db="EMBL/GenBank/DDBJ databases">
        <title>Alcanivorax sp.PA15-N-34 draft genome sequence.</title>
        <authorList>
            <person name="Liao X."/>
            <person name="Shao Z."/>
        </authorList>
    </citation>
    <scope>NUCLEOTIDE SEQUENCE [LARGE SCALE GENOMIC DNA]</scope>
    <source>
        <strain evidence="2 3">PA15-N-34</strain>
    </source>
</reference>
<dbReference type="SUPFAM" id="SSF56112">
    <property type="entry name" value="Protein kinase-like (PK-like)"/>
    <property type="match status" value="1"/>
</dbReference>
<proteinExistence type="predicted"/>
<keyword evidence="2" id="KW-0808">Transferase</keyword>
<dbReference type="Pfam" id="PF03109">
    <property type="entry name" value="ABC1"/>
    <property type="match status" value="1"/>
</dbReference>
<sequence>MIKESVIGLSAIAAGRTRYVRAVAAMSQLAALYAAGTLGDKKASHRRGAEVLSSLCRRNGGFWVKAAQFFSCRPDVLPREYIEAFQQLQNDAQPVPFAAISRVLSRAWGRDWRDQFVWVQEQPTAVASIAQVHRARLKDGHEVAIKVRLPKVKRLFEQDARVFRALSVLAAPRFQEFDLRQAIEQLLAMTAIELDFRNEAANMQRFARQQHHPRIRIPELLPSLSNERILVTSWEGETRLRDYLDENRDKAADLLGVLLTSYLQQVTRFGVYQADPHPGNFLVNEDGQVVILDFGAIGILTPDEVRRYSRLLYGLMGFEGKVDIGELFVQAGFKGGSPETLKALALYVLTDQLRHQGPVAAMGDLMERFREERISIPDSYIGISRVLITLGGFLMNYDVPFDWTPPEQRKAVAPAETMES</sequence>
<dbReference type="PANTHER" id="PTHR43173">
    <property type="entry name" value="ABC1 FAMILY PROTEIN"/>
    <property type="match status" value="1"/>
</dbReference>
<dbReference type="Proteomes" id="UP000469421">
    <property type="component" value="Unassembled WGS sequence"/>
</dbReference>
<protein>
    <submittedName>
        <fullName evidence="2">AarF/ABC1/UbiB kinase family protein</fullName>
    </submittedName>
</protein>
<dbReference type="RefSeq" id="WP_328594620.1">
    <property type="nucleotide sequence ID" value="NZ_WIRE01000001.1"/>
</dbReference>
<dbReference type="InterPro" id="IPR004147">
    <property type="entry name" value="ABC1_dom"/>
</dbReference>
<organism evidence="2 3">
    <name type="scientific">Alcanivorax sediminis</name>
    <dbReference type="NCBI Taxonomy" id="2663008"/>
    <lineage>
        <taxon>Bacteria</taxon>
        <taxon>Pseudomonadati</taxon>
        <taxon>Pseudomonadota</taxon>
        <taxon>Gammaproteobacteria</taxon>
        <taxon>Oceanospirillales</taxon>
        <taxon>Alcanivoracaceae</taxon>
        <taxon>Alcanivorax</taxon>
    </lineage>
</organism>
<comment type="caution">
    <text evidence="2">The sequence shown here is derived from an EMBL/GenBank/DDBJ whole genome shotgun (WGS) entry which is preliminary data.</text>
</comment>
<dbReference type="InterPro" id="IPR011009">
    <property type="entry name" value="Kinase-like_dom_sf"/>
</dbReference>
<keyword evidence="3" id="KW-1185">Reference proteome</keyword>
<name>A0A6N7M0Q2_9GAMM</name>
<evidence type="ECO:0000259" key="1">
    <source>
        <dbReference type="Pfam" id="PF03109"/>
    </source>
</evidence>
<feature type="domain" description="ABC1 atypical kinase-like" evidence="1">
    <location>
        <begin position="87"/>
        <end position="316"/>
    </location>
</feature>
<accession>A0A6N7M0Q2</accession>
<dbReference type="InterPro" id="IPR051130">
    <property type="entry name" value="Mito_struct-func_regulator"/>
</dbReference>
<keyword evidence="2" id="KW-0418">Kinase</keyword>
<dbReference type="Gene3D" id="1.10.510.10">
    <property type="entry name" value="Transferase(Phosphotransferase) domain 1"/>
    <property type="match status" value="1"/>
</dbReference>